<dbReference type="SMART" id="SM00589">
    <property type="entry name" value="PRY"/>
    <property type="match status" value="1"/>
</dbReference>
<evidence type="ECO:0000256" key="7">
    <source>
        <dbReference type="PROSITE-ProRule" id="PRU00175"/>
    </source>
</evidence>
<keyword evidence="4" id="KW-0479">Metal-binding</keyword>
<organism evidence="12 13">
    <name type="scientific">Seriola dumerili</name>
    <name type="common">Greater amberjack</name>
    <name type="synonym">Caranx dumerili</name>
    <dbReference type="NCBI Taxonomy" id="41447"/>
    <lineage>
        <taxon>Eukaryota</taxon>
        <taxon>Metazoa</taxon>
        <taxon>Chordata</taxon>
        <taxon>Craniata</taxon>
        <taxon>Vertebrata</taxon>
        <taxon>Euteleostomi</taxon>
        <taxon>Actinopterygii</taxon>
        <taxon>Neopterygii</taxon>
        <taxon>Teleostei</taxon>
        <taxon>Neoteleostei</taxon>
        <taxon>Acanthomorphata</taxon>
        <taxon>Carangaria</taxon>
        <taxon>Carangiformes</taxon>
        <taxon>Carangidae</taxon>
        <taxon>Seriola</taxon>
    </lineage>
</organism>
<dbReference type="PROSITE" id="PS00518">
    <property type="entry name" value="ZF_RING_1"/>
    <property type="match status" value="1"/>
</dbReference>
<dbReference type="OMA" id="INISCKC"/>
<dbReference type="InterPro" id="IPR017907">
    <property type="entry name" value="Znf_RING_CS"/>
</dbReference>
<keyword evidence="9" id="KW-0472">Membrane</keyword>
<dbReference type="Pfam" id="PF13765">
    <property type="entry name" value="PRY"/>
    <property type="match status" value="1"/>
</dbReference>
<dbReference type="Pfam" id="PF00097">
    <property type="entry name" value="zf-C3HC4"/>
    <property type="match status" value="1"/>
</dbReference>
<evidence type="ECO:0000256" key="4">
    <source>
        <dbReference type="ARBA" id="ARBA00022723"/>
    </source>
</evidence>
<dbReference type="Proteomes" id="UP000261420">
    <property type="component" value="Unplaced"/>
</dbReference>
<dbReference type="InterPro" id="IPR058030">
    <property type="entry name" value="TRIM8/14/16/25/29/45/65_CC"/>
</dbReference>
<evidence type="ECO:0000256" key="5">
    <source>
        <dbReference type="ARBA" id="ARBA00022771"/>
    </source>
</evidence>
<dbReference type="InterPro" id="IPR006574">
    <property type="entry name" value="PRY"/>
</dbReference>
<protein>
    <recommendedName>
        <fullName evidence="14">RING-type domain-containing protein</fullName>
    </recommendedName>
</protein>
<feature type="transmembrane region" description="Helical" evidence="9">
    <location>
        <begin position="103"/>
        <end position="121"/>
    </location>
</feature>
<evidence type="ECO:0000256" key="9">
    <source>
        <dbReference type="SAM" id="Phobius"/>
    </source>
</evidence>
<dbReference type="InterPro" id="IPR001841">
    <property type="entry name" value="Znf_RING"/>
</dbReference>
<keyword evidence="6" id="KW-0862">Zinc</keyword>
<keyword evidence="13" id="KW-1185">Reference proteome</keyword>
<evidence type="ECO:0000259" key="10">
    <source>
        <dbReference type="PROSITE" id="PS50089"/>
    </source>
</evidence>
<keyword evidence="3" id="KW-0963">Cytoplasm</keyword>
<dbReference type="Pfam" id="PF25600">
    <property type="entry name" value="TRIM_CC"/>
    <property type="match status" value="1"/>
</dbReference>
<evidence type="ECO:0000313" key="12">
    <source>
        <dbReference type="Ensembl" id="ENSSDUP00000020680.1"/>
    </source>
</evidence>
<evidence type="ECO:0000256" key="8">
    <source>
        <dbReference type="SAM" id="Coils"/>
    </source>
</evidence>
<evidence type="ECO:0000256" key="1">
    <source>
        <dbReference type="ARBA" id="ARBA00004496"/>
    </source>
</evidence>
<dbReference type="FunFam" id="2.60.120.920:FF:000004">
    <property type="entry name" value="Butyrophilin subfamily 1 member A1"/>
    <property type="match status" value="1"/>
</dbReference>
<comment type="similarity">
    <text evidence="2">Belongs to the TRIM/RBCC family.</text>
</comment>
<evidence type="ECO:0008006" key="14">
    <source>
        <dbReference type="Google" id="ProtNLM"/>
    </source>
</evidence>
<feature type="coiled-coil region" evidence="8">
    <location>
        <begin position="176"/>
        <end position="225"/>
    </location>
</feature>
<keyword evidence="9" id="KW-1133">Transmembrane helix</keyword>
<keyword evidence="5 7" id="KW-0863">Zinc-finger</keyword>
<accession>A0A3B4USA1</accession>
<dbReference type="SUPFAM" id="SSF49899">
    <property type="entry name" value="Concanavalin A-like lectins/glucanases"/>
    <property type="match status" value="1"/>
</dbReference>
<dbReference type="Pfam" id="PF00622">
    <property type="entry name" value="SPRY"/>
    <property type="match status" value="1"/>
</dbReference>
<dbReference type="GO" id="GO:0005737">
    <property type="term" value="C:cytoplasm"/>
    <property type="evidence" value="ECO:0007669"/>
    <property type="project" value="UniProtKB-SubCell"/>
</dbReference>
<keyword evidence="8" id="KW-0175">Coiled coil</keyword>
<dbReference type="SUPFAM" id="SSF57850">
    <property type="entry name" value="RING/U-box"/>
    <property type="match status" value="1"/>
</dbReference>
<dbReference type="Gene3D" id="3.30.40.10">
    <property type="entry name" value="Zinc/RING finger domain, C3HC4 (zinc finger)"/>
    <property type="match status" value="1"/>
</dbReference>
<dbReference type="PRINTS" id="PR01407">
    <property type="entry name" value="BUTYPHLNCDUF"/>
</dbReference>
<reference evidence="12" key="2">
    <citation type="submission" date="2025-09" db="UniProtKB">
        <authorList>
            <consortium name="Ensembl"/>
        </authorList>
    </citation>
    <scope>IDENTIFICATION</scope>
</reference>
<dbReference type="SMART" id="SM00184">
    <property type="entry name" value="RING"/>
    <property type="match status" value="1"/>
</dbReference>
<feature type="domain" description="RING-type" evidence="10">
    <location>
        <begin position="15"/>
        <end position="54"/>
    </location>
</feature>
<evidence type="ECO:0000256" key="3">
    <source>
        <dbReference type="ARBA" id="ARBA00022490"/>
    </source>
</evidence>
<dbReference type="PANTHER" id="PTHR24103">
    <property type="entry name" value="E3 UBIQUITIN-PROTEIN LIGASE TRIM"/>
    <property type="match status" value="1"/>
</dbReference>
<proteinExistence type="inferred from homology"/>
<comment type="subcellular location">
    <subcellularLocation>
        <location evidence="1">Cytoplasm</location>
    </subcellularLocation>
</comment>
<dbReference type="InterPro" id="IPR050143">
    <property type="entry name" value="TRIM/RBCC"/>
</dbReference>
<dbReference type="SMART" id="SM00449">
    <property type="entry name" value="SPRY"/>
    <property type="match status" value="1"/>
</dbReference>
<feature type="domain" description="B30.2/SPRY" evidence="11">
    <location>
        <begin position="237"/>
        <end position="433"/>
    </location>
</feature>
<evidence type="ECO:0000256" key="6">
    <source>
        <dbReference type="ARBA" id="ARBA00022833"/>
    </source>
</evidence>
<dbReference type="GO" id="GO:0008270">
    <property type="term" value="F:zinc ion binding"/>
    <property type="evidence" value="ECO:0007669"/>
    <property type="project" value="UniProtKB-KW"/>
</dbReference>
<keyword evidence="9" id="KW-0812">Transmembrane</keyword>
<dbReference type="InterPro" id="IPR013320">
    <property type="entry name" value="ConA-like_dom_sf"/>
</dbReference>
<evidence type="ECO:0000256" key="2">
    <source>
        <dbReference type="ARBA" id="ARBA00008518"/>
    </source>
</evidence>
<dbReference type="InterPro" id="IPR001870">
    <property type="entry name" value="B30.2/SPRY"/>
</dbReference>
<name>A0A3B4USA1_SERDU</name>
<dbReference type="CDD" id="cd13733">
    <property type="entry name" value="SPRY_PRY_C-I_1"/>
    <property type="match status" value="1"/>
</dbReference>
<evidence type="ECO:0000313" key="13">
    <source>
        <dbReference type="Proteomes" id="UP000261420"/>
    </source>
</evidence>
<dbReference type="InterPro" id="IPR043136">
    <property type="entry name" value="B30.2/SPRY_sf"/>
</dbReference>
<dbReference type="InterPro" id="IPR003879">
    <property type="entry name" value="Butyrophylin_SPRY"/>
</dbReference>
<dbReference type="InterPro" id="IPR003877">
    <property type="entry name" value="SPRY_dom"/>
</dbReference>
<dbReference type="AlphaFoldDB" id="A0A3B4USA1"/>
<reference evidence="12" key="1">
    <citation type="submission" date="2025-08" db="UniProtKB">
        <authorList>
            <consortium name="Ensembl"/>
        </authorList>
    </citation>
    <scope>IDENTIFICATION</scope>
</reference>
<dbReference type="GeneTree" id="ENSGT01040000240400"/>
<dbReference type="Gene3D" id="2.60.120.920">
    <property type="match status" value="1"/>
</dbReference>
<dbReference type="Ensembl" id="ENSSDUT00000021056.1">
    <property type="protein sequence ID" value="ENSSDUP00000020680.1"/>
    <property type="gene ID" value="ENSSDUG00000015057.1"/>
</dbReference>
<dbReference type="InterPro" id="IPR018957">
    <property type="entry name" value="Znf_C3HC4_RING-type"/>
</dbReference>
<dbReference type="InterPro" id="IPR013083">
    <property type="entry name" value="Znf_RING/FYVE/PHD"/>
</dbReference>
<sequence>MSAASCLLTEDHFLCSICLDVFIDPVTTPCGHNFCKKCITEHWNINISCKCPNCVKVFSPRPELRVNTLISEVVVQFRTSAQQKTNSRSRSQRNIRCHVCKDIELKALMFCLVFLVCAYILQVGFDHIRHNFEVELQQMIQKNQMKLNLIKHSVELSNKAADGEIADAVDVFTALKESIERSKAKLIETIEEKRRATETQAEGFIKVLEEEISELKQRKMEVEWHSVAHLEETLSKEMKKLLDKAELKRVQDYAVDVTLDPDTAHPQLILSHDLKQVKLGDVMNDLPDNAKRFTDWPCVLGKQSFSKGRFYYEVDIKDRGGLGVVRESIDRTSNFLEIIQGGAWMMRLFNERAYINVADSVVELSLKSDPEKVGVFVDYDEGLVSFYDVNTAALLHSFTGCSFPEKLYPYFQPFYSDDLIISPQLFNFYTIIFHNQLSCLFFFSINQLVLLSIKC</sequence>
<dbReference type="PROSITE" id="PS50188">
    <property type="entry name" value="B302_SPRY"/>
    <property type="match status" value="1"/>
</dbReference>
<evidence type="ECO:0000259" key="11">
    <source>
        <dbReference type="PROSITE" id="PS50188"/>
    </source>
</evidence>
<dbReference type="PROSITE" id="PS50089">
    <property type="entry name" value="ZF_RING_2"/>
    <property type="match status" value="1"/>
</dbReference>